<dbReference type="Proteomes" id="UP000663879">
    <property type="component" value="Unassembled WGS sequence"/>
</dbReference>
<evidence type="ECO:0000313" key="1">
    <source>
        <dbReference type="EMBL" id="CAF0827612.1"/>
    </source>
</evidence>
<gene>
    <name evidence="1" type="ORF">OXX778_LOCUS7799</name>
</gene>
<evidence type="ECO:0000313" key="2">
    <source>
        <dbReference type="Proteomes" id="UP000663879"/>
    </source>
</evidence>
<protein>
    <submittedName>
        <fullName evidence="1">Uncharacterized protein</fullName>
    </submittedName>
</protein>
<proteinExistence type="predicted"/>
<comment type="caution">
    <text evidence="1">The sequence shown here is derived from an EMBL/GenBank/DDBJ whole genome shotgun (WGS) entry which is preliminary data.</text>
</comment>
<accession>A0A813UUL0</accession>
<dbReference type="EMBL" id="CAJNOC010001024">
    <property type="protein sequence ID" value="CAF0827612.1"/>
    <property type="molecule type" value="Genomic_DNA"/>
</dbReference>
<organism evidence="1 2">
    <name type="scientific">Brachionus calyciflorus</name>
    <dbReference type="NCBI Taxonomy" id="104777"/>
    <lineage>
        <taxon>Eukaryota</taxon>
        <taxon>Metazoa</taxon>
        <taxon>Spiralia</taxon>
        <taxon>Gnathifera</taxon>
        <taxon>Rotifera</taxon>
        <taxon>Eurotatoria</taxon>
        <taxon>Monogononta</taxon>
        <taxon>Pseudotrocha</taxon>
        <taxon>Ploima</taxon>
        <taxon>Brachionidae</taxon>
        <taxon>Brachionus</taxon>
    </lineage>
</organism>
<sequence length="292" mass="34374">MEYLTNEQFLSFIDPVLESFIDPVLERDLHNIVKEKSFNGYAIKNFNNEMINFFFPNPNSVAQYLIFKNRINGFSFTSTQNLQENFSSNPRQETDYIPQPSYPVLQPIVRNCTSAVEGRNTQNEPIQNGQNDCLFETNNSIVYNEENNHFIQENSEERDADLEQIPLAIKFPKNLVGPILSKILSDTTIQVRKGEINELVRIIFDQMRKYNLLYPTHDEYYEFSKSILKQYPHLLKQDKNMLKVIQQKLKSRFAEFRRNPDLTDQIEVQKAKKKFGKNNKKNQLIENTENIE</sequence>
<reference evidence="1" key="1">
    <citation type="submission" date="2021-02" db="EMBL/GenBank/DDBJ databases">
        <authorList>
            <person name="Nowell W R."/>
        </authorList>
    </citation>
    <scope>NUCLEOTIDE SEQUENCE</scope>
    <source>
        <strain evidence="1">Ploen Becks lab</strain>
    </source>
</reference>
<dbReference type="AlphaFoldDB" id="A0A813UUL0"/>
<keyword evidence="2" id="KW-1185">Reference proteome</keyword>
<name>A0A813UUL0_9BILA</name>